<evidence type="ECO:0000256" key="2">
    <source>
        <dbReference type="SAM" id="Phobius"/>
    </source>
</evidence>
<keyword evidence="2" id="KW-1133">Transmembrane helix</keyword>
<dbReference type="PANTHER" id="PTHR21377">
    <property type="entry name" value="PROTEIN FAM210B, MITOCHONDRIAL"/>
    <property type="match status" value="1"/>
</dbReference>
<evidence type="ECO:0000313" key="5">
    <source>
        <dbReference type="Proteomes" id="UP000271241"/>
    </source>
</evidence>
<keyword evidence="2" id="KW-0812">Transmembrane</keyword>
<evidence type="ECO:0000313" key="4">
    <source>
        <dbReference type="EMBL" id="RKP07060.1"/>
    </source>
</evidence>
<gene>
    <name evidence="4" type="ORF">THASP1DRAFT_31128</name>
</gene>
<organism evidence="4 5">
    <name type="scientific">Thamnocephalis sphaerospora</name>
    <dbReference type="NCBI Taxonomy" id="78915"/>
    <lineage>
        <taxon>Eukaryota</taxon>
        <taxon>Fungi</taxon>
        <taxon>Fungi incertae sedis</taxon>
        <taxon>Zoopagomycota</taxon>
        <taxon>Zoopagomycotina</taxon>
        <taxon>Zoopagomycetes</taxon>
        <taxon>Zoopagales</taxon>
        <taxon>Sigmoideomycetaceae</taxon>
        <taxon>Thamnocephalis</taxon>
    </lineage>
</organism>
<keyword evidence="2" id="KW-0472">Membrane</keyword>
<accession>A0A4P9XP77</accession>
<dbReference type="InterPro" id="IPR009688">
    <property type="entry name" value="FAM210A/B-like_dom"/>
</dbReference>
<dbReference type="Pfam" id="PF06916">
    <property type="entry name" value="FAM210A-B_dom"/>
    <property type="match status" value="1"/>
</dbReference>
<feature type="region of interest" description="Disordered" evidence="1">
    <location>
        <begin position="107"/>
        <end position="137"/>
    </location>
</feature>
<feature type="compositionally biased region" description="Polar residues" evidence="1">
    <location>
        <begin position="122"/>
        <end position="133"/>
    </location>
</feature>
<dbReference type="AlphaFoldDB" id="A0A4P9XP77"/>
<dbReference type="Proteomes" id="UP000271241">
    <property type="component" value="Unassembled WGS sequence"/>
</dbReference>
<dbReference type="GO" id="GO:0005739">
    <property type="term" value="C:mitochondrion"/>
    <property type="evidence" value="ECO:0007669"/>
    <property type="project" value="TreeGrafter"/>
</dbReference>
<feature type="region of interest" description="Disordered" evidence="1">
    <location>
        <begin position="22"/>
        <end position="48"/>
    </location>
</feature>
<protein>
    <recommendedName>
        <fullName evidence="3">DUF1279 domain-containing protein</fullName>
    </recommendedName>
</protein>
<feature type="domain" description="DUF1279" evidence="3">
    <location>
        <begin position="48"/>
        <end position="194"/>
    </location>
</feature>
<dbReference type="OrthoDB" id="426386at2759"/>
<reference evidence="5" key="1">
    <citation type="journal article" date="2018" name="Nat. Microbiol.">
        <title>Leveraging single-cell genomics to expand the fungal tree of life.</title>
        <authorList>
            <person name="Ahrendt S.R."/>
            <person name="Quandt C.A."/>
            <person name="Ciobanu D."/>
            <person name="Clum A."/>
            <person name="Salamov A."/>
            <person name="Andreopoulos B."/>
            <person name="Cheng J.F."/>
            <person name="Woyke T."/>
            <person name="Pelin A."/>
            <person name="Henrissat B."/>
            <person name="Reynolds N.K."/>
            <person name="Benny G.L."/>
            <person name="Smith M.E."/>
            <person name="James T.Y."/>
            <person name="Grigoriev I.V."/>
        </authorList>
    </citation>
    <scope>NUCLEOTIDE SEQUENCE [LARGE SCALE GENOMIC DNA]</scope>
    <source>
        <strain evidence="5">RSA 1356</strain>
    </source>
</reference>
<evidence type="ECO:0000256" key="1">
    <source>
        <dbReference type="SAM" id="MobiDB-lite"/>
    </source>
</evidence>
<dbReference type="EMBL" id="KZ992773">
    <property type="protein sequence ID" value="RKP07060.1"/>
    <property type="molecule type" value="Genomic_DNA"/>
</dbReference>
<dbReference type="InterPro" id="IPR045866">
    <property type="entry name" value="FAM210A/B-like"/>
</dbReference>
<dbReference type="PANTHER" id="PTHR21377:SF0">
    <property type="entry name" value="PROTEIN FAM210B, MITOCHONDRIAL"/>
    <property type="match status" value="1"/>
</dbReference>
<evidence type="ECO:0000259" key="3">
    <source>
        <dbReference type="Pfam" id="PF06916"/>
    </source>
</evidence>
<name>A0A4P9XP77_9FUNG</name>
<keyword evidence="5" id="KW-1185">Reference proteome</keyword>
<feature type="transmembrane region" description="Helical" evidence="2">
    <location>
        <begin position="60"/>
        <end position="81"/>
    </location>
</feature>
<proteinExistence type="predicted"/>
<sequence length="217" mass="23800">MQDNIVSHNALHAVNFFPTSPAASPATSSSEGGSGKKSDGKGPRPGSIRHLLQTYGRAAFIVYMVVSTADLVLCVLGVYAAGADQVVRMEDWLHHYLPQLPWSLPGTSSSSTDDLNEKSSIDTRGTAATTSASHRVEDEAEHAARLDREWHDALVKQVEDVKRHPTLTSIFLVAYGIHELLTPVRVALTAVLTPPIARRYRHVRWLMGRQTVTKNIK</sequence>
<feature type="compositionally biased region" description="Low complexity" evidence="1">
    <location>
        <begin position="22"/>
        <end position="31"/>
    </location>
</feature>